<dbReference type="EMBL" id="M55524">
    <property type="protein sequence ID" value="AAA25964.1"/>
    <property type="molecule type" value="Genomic_DNA"/>
</dbReference>
<reference evidence="2" key="1">
    <citation type="journal article" date="1991" name="Gene">
        <title>Characterisation of a Pseudomonas aeruginosa twitching motility gene and evidence for a specialised protein export system widespread in eubacteria.</title>
        <authorList>
            <person name="Whitchurch C.B."/>
            <person name="Hobbs M."/>
            <person name="Livingston S.P."/>
            <person name="Krishnapillai V."/>
            <person name="Mattick J.S."/>
        </authorList>
    </citation>
    <scope>NUCLEOTIDE SEQUENCE</scope>
    <source>
        <strain evidence="2">PAO1</strain>
    </source>
</reference>
<organism evidence="2">
    <name type="scientific">Pseudomonas aeruginosa</name>
    <dbReference type="NCBI Taxonomy" id="287"/>
    <lineage>
        <taxon>Bacteria</taxon>
        <taxon>Pseudomonadati</taxon>
        <taxon>Pseudomonadota</taxon>
        <taxon>Gammaproteobacteria</taxon>
        <taxon>Pseudomonadales</taxon>
        <taxon>Pseudomonadaceae</taxon>
        <taxon>Pseudomonas</taxon>
    </lineage>
</organism>
<proteinExistence type="predicted"/>
<feature type="region of interest" description="Disordered" evidence="1">
    <location>
        <begin position="115"/>
        <end position="134"/>
    </location>
</feature>
<feature type="compositionally biased region" description="Low complexity" evidence="1">
    <location>
        <begin position="118"/>
        <end position="132"/>
    </location>
</feature>
<sequence>MSRVCMPSEPPVWIAEYICATLSSRIRLRIAGVPIMISWAATRPPPIFLIRVCEITDCSDSESIERTMAFSSAGNTSTTRSMVFAAEVVCRVPNTRWPVSAAVRARRMVSRSRISPTRMMSGSSRSAERSASLKPRVSRCTSRWLTRHFFDSWTNSIGSSMVRMWWYLVLFR</sequence>
<name>Q8VVL6_PSEAI</name>
<dbReference type="AlphaFoldDB" id="Q8VVL6"/>
<dbReference type="PIR" id="JN0061">
    <property type="entry name" value="JN0061"/>
</dbReference>
<accession>Q8VVL6</accession>
<evidence type="ECO:0000313" key="2">
    <source>
        <dbReference type="EMBL" id="AAA25964.1"/>
    </source>
</evidence>
<gene>
    <name evidence="2" type="primary">pilT</name>
</gene>
<protein>
    <submittedName>
        <fullName evidence="2">PilT protein</fullName>
    </submittedName>
</protein>
<evidence type="ECO:0000256" key="1">
    <source>
        <dbReference type="SAM" id="MobiDB-lite"/>
    </source>
</evidence>